<dbReference type="InterPro" id="IPR029057">
    <property type="entry name" value="PRTase-like"/>
</dbReference>
<dbReference type="SUPFAM" id="SSF53271">
    <property type="entry name" value="PRTase-like"/>
    <property type="match status" value="1"/>
</dbReference>
<dbReference type="EMBL" id="JAQQWP010000004">
    <property type="protein sequence ID" value="KAK8121439.1"/>
    <property type="molecule type" value="Genomic_DNA"/>
</dbReference>
<dbReference type="SUPFAM" id="SSF56784">
    <property type="entry name" value="HAD-like"/>
    <property type="match status" value="1"/>
</dbReference>
<reference evidence="2 3" key="1">
    <citation type="submission" date="2023-01" db="EMBL/GenBank/DDBJ databases">
        <title>Analysis of 21 Apiospora genomes using comparative genomics revels a genus with tremendous synthesis potential of carbohydrate active enzymes and secondary metabolites.</title>
        <authorList>
            <person name="Sorensen T."/>
        </authorList>
    </citation>
    <scope>NUCLEOTIDE SEQUENCE [LARGE SCALE GENOMIC DNA]</scope>
    <source>
        <strain evidence="2 3">CBS 117206</strain>
    </source>
</reference>
<dbReference type="GO" id="GO:0005737">
    <property type="term" value="C:cytoplasm"/>
    <property type="evidence" value="ECO:0007669"/>
    <property type="project" value="TreeGrafter"/>
</dbReference>
<dbReference type="InterPro" id="IPR050582">
    <property type="entry name" value="HAD-like_SerB"/>
</dbReference>
<dbReference type="PANTHER" id="PTHR43344">
    <property type="entry name" value="PHOSPHOSERINE PHOSPHATASE"/>
    <property type="match status" value="1"/>
</dbReference>
<feature type="domain" description="Phosphoribosyltransferase" evidence="1">
    <location>
        <begin position="507"/>
        <end position="704"/>
    </location>
</feature>
<accession>A0AAW0R2F8</accession>
<dbReference type="CDD" id="cd06223">
    <property type="entry name" value="PRTases_typeI"/>
    <property type="match status" value="1"/>
</dbReference>
<evidence type="ECO:0000313" key="3">
    <source>
        <dbReference type="Proteomes" id="UP001392437"/>
    </source>
</evidence>
<organism evidence="2 3">
    <name type="scientific">Apiospora kogelbergensis</name>
    <dbReference type="NCBI Taxonomy" id="1337665"/>
    <lineage>
        <taxon>Eukaryota</taxon>
        <taxon>Fungi</taxon>
        <taxon>Dikarya</taxon>
        <taxon>Ascomycota</taxon>
        <taxon>Pezizomycotina</taxon>
        <taxon>Sordariomycetes</taxon>
        <taxon>Xylariomycetidae</taxon>
        <taxon>Amphisphaeriales</taxon>
        <taxon>Apiosporaceae</taxon>
        <taxon>Apiospora</taxon>
    </lineage>
</organism>
<dbReference type="Proteomes" id="UP001392437">
    <property type="component" value="Unassembled WGS sequence"/>
</dbReference>
<dbReference type="InterPro" id="IPR023214">
    <property type="entry name" value="HAD_sf"/>
</dbReference>
<proteinExistence type="predicted"/>
<dbReference type="Pfam" id="PF14681">
    <property type="entry name" value="UPRTase"/>
    <property type="match status" value="1"/>
</dbReference>
<dbReference type="InterPro" id="IPR036412">
    <property type="entry name" value="HAD-like_sf"/>
</dbReference>
<dbReference type="Pfam" id="PF13207">
    <property type="entry name" value="AAA_17"/>
    <property type="match status" value="1"/>
</dbReference>
<dbReference type="InterPro" id="IPR000836">
    <property type="entry name" value="PRTase_dom"/>
</dbReference>
<evidence type="ECO:0000259" key="1">
    <source>
        <dbReference type="Pfam" id="PF14681"/>
    </source>
</evidence>
<protein>
    <recommendedName>
        <fullName evidence="1">Phosphoribosyltransferase domain-containing protein</fullName>
    </recommendedName>
</protein>
<comment type="caution">
    <text evidence="2">The sequence shown here is derived from an EMBL/GenBank/DDBJ whole genome shotgun (WGS) entry which is preliminary data.</text>
</comment>
<dbReference type="Gene3D" id="3.40.50.2020">
    <property type="match status" value="1"/>
</dbReference>
<keyword evidence="3" id="KW-1185">Reference proteome</keyword>
<dbReference type="AlphaFoldDB" id="A0AAW0R2F8"/>
<dbReference type="SUPFAM" id="SSF52540">
    <property type="entry name" value="P-loop containing nucleoside triphosphate hydrolases"/>
    <property type="match status" value="1"/>
</dbReference>
<dbReference type="Pfam" id="PF12710">
    <property type="entry name" value="HAD"/>
    <property type="match status" value="1"/>
</dbReference>
<dbReference type="GO" id="GO:0000287">
    <property type="term" value="F:magnesium ion binding"/>
    <property type="evidence" value="ECO:0007669"/>
    <property type="project" value="TreeGrafter"/>
</dbReference>
<sequence length="708" mass="77849">MAFVYLPNHAAQASVTPDADQTVPSATGVEAQETTLKEMKKPTVVGIYGISGSGKTHLLNQLRQELQQEPYEFFDGSEAIATLVPGGLDAFKEANAQGKAHWRELAIREIAQRCATSDHTGVVTGHSMLWSENGKMRGEKIWTQGDASTYTHIFYMDVAADVVAQRRGNDWKRLRKPVPSDQLAKWQDAEKQSLRHLCHTHGIVFGLIPASPSPLHGIKLLLRNICQRKETDHRSGVEREVDQFVLNQGQVETMLVLDADKTLAAVDTGDLFWRKLPGGQPSLAEEEAHVLKRLFSGPLAYSSNAFLRAALLYEEVVGEGEFDRLCKGIADEVIVHPEFVSLLQGLAQHRHIGAVVLTCGLRLVWEKVLKREGLSEFVKVIGNGRVGNGYIMTPTFKAAAVTRLQNEHQACVWAFGDSPMDLPMLKEANHAVIVVGEERSRSSTMEAALTNAIKNDGLRACQALLPASVKPRLDPTKLPIIQLAGSDFMEKVISQRQPGLLRILHATSKHAAKLLMTPMRDATVAGPALREAHRQVGRYLATEYIAAILGIEEYPTLHVQGHQATGYRLKNEQETVIVALMRGGEPMAFGVNDAFPRAMFLHASCPDDIKLHHLREKQTVVLVDSVVNSGKTAAEFVQYVRKLKPDIGVAIVAGVVQSKVISEGNVVRKAIICRGDVDLIALRLSENKFTGRGTTDTGNRLFNTTYLP</sequence>
<dbReference type="Gene3D" id="3.40.50.1000">
    <property type="entry name" value="HAD superfamily/HAD-like"/>
    <property type="match status" value="1"/>
</dbReference>
<dbReference type="InterPro" id="IPR027417">
    <property type="entry name" value="P-loop_NTPase"/>
</dbReference>
<evidence type="ECO:0000313" key="2">
    <source>
        <dbReference type="EMBL" id="KAK8121439.1"/>
    </source>
</evidence>
<dbReference type="GO" id="GO:0006564">
    <property type="term" value="P:L-serine biosynthetic process"/>
    <property type="evidence" value="ECO:0007669"/>
    <property type="project" value="TreeGrafter"/>
</dbReference>
<dbReference type="PANTHER" id="PTHR43344:SF20">
    <property type="entry name" value="URACIL PHOSPHORIBOSYLTRANSFERASE"/>
    <property type="match status" value="1"/>
</dbReference>
<name>A0AAW0R2F8_9PEZI</name>
<dbReference type="Gene3D" id="3.40.50.300">
    <property type="entry name" value="P-loop containing nucleotide triphosphate hydrolases"/>
    <property type="match status" value="1"/>
</dbReference>
<gene>
    <name evidence="2" type="ORF">PG999_005559</name>
</gene>
<dbReference type="GO" id="GO:0036424">
    <property type="term" value="F:L-phosphoserine phosphatase activity"/>
    <property type="evidence" value="ECO:0007669"/>
    <property type="project" value="TreeGrafter"/>
</dbReference>